<organism evidence="8">
    <name type="scientific">Streptomyces sp. NBC_00008</name>
    <dbReference type="NCBI Taxonomy" id="2903610"/>
    <lineage>
        <taxon>Bacteria</taxon>
        <taxon>Bacillati</taxon>
        <taxon>Actinomycetota</taxon>
        <taxon>Actinomycetes</taxon>
        <taxon>Kitasatosporales</taxon>
        <taxon>Streptomycetaceae</taxon>
        <taxon>Streptomyces</taxon>
    </lineage>
</organism>
<feature type="domain" description="RNA polymerase sigma-70 region 2" evidence="6">
    <location>
        <begin position="36"/>
        <end position="104"/>
    </location>
</feature>
<name>A0AAU2VPE0_9ACTN</name>
<accession>A0AAU2VPE0</accession>
<feature type="compositionally biased region" description="Basic and acidic residues" evidence="5">
    <location>
        <begin position="221"/>
        <end position="232"/>
    </location>
</feature>
<evidence type="ECO:0000256" key="3">
    <source>
        <dbReference type="ARBA" id="ARBA00023082"/>
    </source>
</evidence>
<protein>
    <submittedName>
        <fullName evidence="8">RNA polymerase sigma factor</fullName>
    </submittedName>
</protein>
<keyword evidence="2" id="KW-0805">Transcription regulation</keyword>
<dbReference type="PANTHER" id="PTHR43133">
    <property type="entry name" value="RNA POLYMERASE ECF-TYPE SIGMA FACTO"/>
    <property type="match status" value="1"/>
</dbReference>
<dbReference type="InterPro" id="IPR007627">
    <property type="entry name" value="RNA_pol_sigma70_r2"/>
</dbReference>
<dbReference type="Gene3D" id="1.10.10.10">
    <property type="entry name" value="Winged helix-like DNA-binding domain superfamily/Winged helix DNA-binding domain"/>
    <property type="match status" value="1"/>
</dbReference>
<evidence type="ECO:0000256" key="5">
    <source>
        <dbReference type="SAM" id="MobiDB-lite"/>
    </source>
</evidence>
<dbReference type="SUPFAM" id="SSF88659">
    <property type="entry name" value="Sigma3 and sigma4 domains of RNA polymerase sigma factors"/>
    <property type="match status" value="1"/>
</dbReference>
<evidence type="ECO:0000259" key="6">
    <source>
        <dbReference type="Pfam" id="PF04542"/>
    </source>
</evidence>
<keyword evidence="4" id="KW-0804">Transcription</keyword>
<dbReference type="GO" id="GO:0016987">
    <property type="term" value="F:sigma factor activity"/>
    <property type="evidence" value="ECO:0007669"/>
    <property type="project" value="UniProtKB-KW"/>
</dbReference>
<dbReference type="NCBIfam" id="TIGR02937">
    <property type="entry name" value="sigma70-ECF"/>
    <property type="match status" value="1"/>
</dbReference>
<feature type="region of interest" description="Disordered" evidence="5">
    <location>
        <begin position="1"/>
        <end position="22"/>
    </location>
</feature>
<sequence length="232" mass="25650">MTVEPPGVRTRDADREETDAQVIERSRDEPELFAALFDRYADAVHRYAARRLGPEAAEDLMAETFTTAFQRRHSYDLSRGDARPWLFGITTNLVSRHRRSEARRFKALARVPEPVEHEEPVADLAVARAGATGVRRELAAALSGLSARHRDVVLLVAWADLDYEEAAQALGVPVGTVRSRLHRARSRLREALGGCDPTGPADPGRPADPADPAHARSGRSRRSDSFREADTP</sequence>
<dbReference type="GO" id="GO:0006352">
    <property type="term" value="P:DNA-templated transcription initiation"/>
    <property type="evidence" value="ECO:0007669"/>
    <property type="project" value="InterPro"/>
</dbReference>
<dbReference type="Gene3D" id="1.10.1740.10">
    <property type="match status" value="1"/>
</dbReference>
<dbReference type="Pfam" id="PF08281">
    <property type="entry name" value="Sigma70_r4_2"/>
    <property type="match status" value="1"/>
</dbReference>
<dbReference type="GO" id="GO:0003677">
    <property type="term" value="F:DNA binding"/>
    <property type="evidence" value="ECO:0007669"/>
    <property type="project" value="InterPro"/>
</dbReference>
<dbReference type="InterPro" id="IPR013325">
    <property type="entry name" value="RNA_pol_sigma_r2"/>
</dbReference>
<feature type="region of interest" description="Disordered" evidence="5">
    <location>
        <begin position="188"/>
        <end position="232"/>
    </location>
</feature>
<keyword evidence="3" id="KW-0731">Sigma factor</keyword>
<dbReference type="CDD" id="cd06171">
    <property type="entry name" value="Sigma70_r4"/>
    <property type="match status" value="1"/>
</dbReference>
<dbReference type="InterPro" id="IPR013324">
    <property type="entry name" value="RNA_pol_sigma_r3/r4-like"/>
</dbReference>
<dbReference type="InterPro" id="IPR013249">
    <property type="entry name" value="RNA_pol_sigma70_r4_t2"/>
</dbReference>
<feature type="domain" description="RNA polymerase sigma factor 70 region 4 type 2" evidence="7">
    <location>
        <begin position="136"/>
        <end position="188"/>
    </location>
</feature>
<dbReference type="Pfam" id="PF04542">
    <property type="entry name" value="Sigma70_r2"/>
    <property type="match status" value="1"/>
</dbReference>
<dbReference type="PANTHER" id="PTHR43133:SF25">
    <property type="entry name" value="RNA POLYMERASE SIGMA FACTOR RFAY-RELATED"/>
    <property type="match status" value="1"/>
</dbReference>
<evidence type="ECO:0000256" key="4">
    <source>
        <dbReference type="ARBA" id="ARBA00023163"/>
    </source>
</evidence>
<proteinExistence type="inferred from homology"/>
<dbReference type="SUPFAM" id="SSF88946">
    <property type="entry name" value="Sigma2 domain of RNA polymerase sigma factors"/>
    <property type="match status" value="1"/>
</dbReference>
<dbReference type="InterPro" id="IPR039425">
    <property type="entry name" value="RNA_pol_sigma-70-like"/>
</dbReference>
<evidence type="ECO:0000313" key="8">
    <source>
        <dbReference type="EMBL" id="WTW69218.1"/>
    </source>
</evidence>
<dbReference type="InterPro" id="IPR014284">
    <property type="entry name" value="RNA_pol_sigma-70_dom"/>
</dbReference>
<evidence type="ECO:0000259" key="7">
    <source>
        <dbReference type="Pfam" id="PF08281"/>
    </source>
</evidence>
<reference evidence="8" key="1">
    <citation type="submission" date="2022-10" db="EMBL/GenBank/DDBJ databases">
        <title>The complete genomes of actinobacterial strains from the NBC collection.</title>
        <authorList>
            <person name="Joergensen T.S."/>
            <person name="Alvarez Arevalo M."/>
            <person name="Sterndorff E.B."/>
            <person name="Faurdal D."/>
            <person name="Vuksanovic O."/>
            <person name="Mourched A.-S."/>
            <person name="Charusanti P."/>
            <person name="Shaw S."/>
            <person name="Blin K."/>
            <person name="Weber T."/>
        </authorList>
    </citation>
    <scope>NUCLEOTIDE SEQUENCE</scope>
    <source>
        <strain evidence="8">NBC_00008</strain>
    </source>
</reference>
<dbReference type="AlphaFoldDB" id="A0AAU2VPE0"/>
<dbReference type="EMBL" id="CP108313">
    <property type="protein sequence ID" value="WTW69218.1"/>
    <property type="molecule type" value="Genomic_DNA"/>
</dbReference>
<gene>
    <name evidence="8" type="ORF">OG398_13535</name>
</gene>
<dbReference type="InterPro" id="IPR036388">
    <property type="entry name" value="WH-like_DNA-bd_sf"/>
</dbReference>
<comment type="similarity">
    <text evidence="1">Belongs to the sigma-70 factor family. ECF subfamily.</text>
</comment>
<evidence type="ECO:0000256" key="1">
    <source>
        <dbReference type="ARBA" id="ARBA00010641"/>
    </source>
</evidence>
<evidence type="ECO:0000256" key="2">
    <source>
        <dbReference type="ARBA" id="ARBA00023015"/>
    </source>
</evidence>